<comment type="caution">
    <text evidence="3">The sequence shown here is derived from an EMBL/GenBank/DDBJ whole genome shotgun (WGS) entry which is preliminary data.</text>
</comment>
<evidence type="ECO:0000313" key="4">
    <source>
        <dbReference type="Proteomes" id="UP000772434"/>
    </source>
</evidence>
<name>A0A9P5U7P7_9AGAR</name>
<dbReference type="Pfam" id="PF20151">
    <property type="entry name" value="DUF6533"/>
    <property type="match status" value="1"/>
</dbReference>
<feature type="transmembrane region" description="Helical" evidence="1">
    <location>
        <begin position="122"/>
        <end position="143"/>
    </location>
</feature>
<keyword evidence="1" id="KW-0472">Membrane</keyword>
<dbReference type="EMBL" id="JADNRY010000053">
    <property type="protein sequence ID" value="KAF9069226.1"/>
    <property type="molecule type" value="Genomic_DNA"/>
</dbReference>
<feature type="transmembrane region" description="Helical" evidence="1">
    <location>
        <begin position="94"/>
        <end position="115"/>
    </location>
</feature>
<feature type="domain" description="DUF6533" evidence="2">
    <location>
        <begin position="33"/>
        <end position="74"/>
    </location>
</feature>
<evidence type="ECO:0000259" key="2">
    <source>
        <dbReference type="Pfam" id="PF20151"/>
    </source>
</evidence>
<keyword evidence="4" id="KW-1185">Reference proteome</keyword>
<protein>
    <recommendedName>
        <fullName evidence="2">DUF6533 domain-containing protein</fullName>
    </recommendedName>
</protein>
<dbReference type="AlphaFoldDB" id="A0A9P5U7P7"/>
<keyword evidence="1" id="KW-0812">Transmembrane</keyword>
<sequence>MDTVDLTDSQFHDLSECVTNGRMGQAIEGIIYASATLFLYDYCLTVLSEVKYVWCPGRVSISSSAFMVARYGTMADIVLALLPSSRSPAVDNGAGVLRFLAIIASQLIVAVRTWAIWNKNRMILIVLTILSLATMIPATVLVIERIISNRVVLSVTPEFQNICILTIGKISQAFVAPFILVIFYEFVNLTFSLIRIVKWRKTIPKNIRAPIIDTLWRDGVMYFSFMLVLGSMNIGIVLQQVPQFRAGGIQLQAVFQSILSTRIVLHLAGSRDSRDITAPGCSVYQSNSGNQFTSLFTTVDRNDTHMD</sequence>
<dbReference type="Proteomes" id="UP000772434">
    <property type="component" value="Unassembled WGS sequence"/>
</dbReference>
<evidence type="ECO:0000313" key="3">
    <source>
        <dbReference type="EMBL" id="KAF9069226.1"/>
    </source>
</evidence>
<gene>
    <name evidence="3" type="ORF">BDP27DRAFT_737957</name>
</gene>
<dbReference type="OrthoDB" id="2940333at2759"/>
<reference evidence="3" key="1">
    <citation type="submission" date="2020-11" db="EMBL/GenBank/DDBJ databases">
        <authorList>
            <consortium name="DOE Joint Genome Institute"/>
            <person name="Ahrendt S."/>
            <person name="Riley R."/>
            <person name="Andreopoulos W."/>
            <person name="Labutti K."/>
            <person name="Pangilinan J."/>
            <person name="Ruiz-Duenas F.J."/>
            <person name="Barrasa J.M."/>
            <person name="Sanchez-Garcia M."/>
            <person name="Camarero S."/>
            <person name="Miyauchi S."/>
            <person name="Serrano A."/>
            <person name="Linde D."/>
            <person name="Babiker R."/>
            <person name="Drula E."/>
            <person name="Ayuso-Fernandez I."/>
            <person name="Pacheco R."/>
            <person name="Padilla G."/>
            <person name="Ferreira P."/>
            <person name="Barriuso J."/>
            <person name="Kellner H."/>
            <person name="Castanera R."/>
            <person name="Alfaro M."/>
            <person name="Ramirez L."/>
            <person name="Pisabarro A.G."/>
            <person name="Kuo A."/>
            <person name="Tritt A."/>
            <person name="Lipzen A."/>
            <person name="He G."/>
            <person name="Yan M."/>
            <person name="Ng V."/>
            <person name="Cullen D."/>
            <person name="Martin F."/>
            <person name="Rosso M.-N."/>
            <person name="Henrissat B."/>
            <person name="Hibbett D."/>
            <person name="Martinez A.T."/>
            <person name="Grigoriev I.V."/>
        </authorList>
    </citation>
    <scope>NUCLEOTIDE SEQUENCE</scope>
    <source>
        <strain evidence="3">AH 40177</strain>
    </source>
</reference>
<feature type="transmembrane region" description="Helical" evidence="1">
    <location>
        <begin position="174"/>
        <end position="198"/>
    </location>
</feature>
<dbReference type="InterPro" id="IPR045340">
    <property type="entry name" value="DUF6533"/>
</dbReference>
<feature type="transmembrane region" description="Helical" evidence="1">
    <location>
        <begin position="219"/>
        <end position="238"/>
    </location>
</feature>
<accession>A0A9P5U7P7</accession>
<keyword evidence="1" id="KW-1133">Transmembrane helix</keyword>
<proteinExistence type="predicted"/>
<organism evidence="3 4">
    <name type="scientific">Rhodocollybia butyracea</name>
    <dbReference type="NCBI Taxonomy" id="206335"/>
    <lineage>
        <taxon>Eukaryota</taxon>
        <taxon>Fungi</taxon>
        <taxon>Dikarya</taxon>
        <taxon>Basidiomycota</taxon>
        <taxon>Agaricomycotina</taxon>
        <taxon>Agaricomycetes</taxon>
        <taxon>Agaricomycetidae</taxon>
        <taxon>Agaricales</taxon>
        <taxon>Marasmiineae</taxon>
        <taxon>Omphalotaceae</taxon>
        <taxon>Rhodocollybia</taxon>
    </lineage>
</organism>
<evidence type="ECO:0000256" key="1">
    <source>
        <dbReference type="SAM" id="Phobius"/>
    </source>
</evidence>